<evidence type="ECO:0000313" key="3">
    <source>
        <dbReference type="Proteomes" id="UP000005726"/>
    </source>
</evidence>
<dbReference type="AlphaFoldDB" id="E0WSC5"/>
<keyword evidence="3" id="KW-1185">Reference proteome</keyword>
<evidence type="ECO:0000256" key="1">
    <source>
        <dbReference type="SAM" id="Phobius"/>
    </source>
</evidence>
<name>E0WSC5_9ENTR</name>
<feature type="transmembrane region" description="Helical" evidence="1">
    <location>
        <begin position="20"/>
        <end position="42"/>
    </location>
</feature>
<keyword evidence="1" id="KW-0812">Transmembrane</keyword>
<dbReference type="EMBL" id="GL379590">
    <property type="protein sequence ID" value="EFL92259.1"/>
    <property type="molecule type" value="Genomic_DNA"/>
</dbReference>
<organism evidence="2 3">
    <name type="scientific">Candidatus Regiella insecticola LSR1</name>
    <dbReference type="NCBI Taxonomy" id="663321"/>
    <lineage>
        <taxon>Bacteria</taxon>
        <taxon>Pseudomonadati</taxon>
        <taxon>Pseudomonadota</taxon>
        <taxon>Gammaproteobacteria</taxon>
        <taxon>Enterobacterales</taxon>
        <taxon>Enterobacteriaceae</taxon>
        <taxon>aphid secondary symbionts</taxon>
        <taxon>Candidatus Regiella</taxon>
    </lineage>
</organism>
<keyword evidence="1" id="KW-1133">Transmembrane helix</keyword>
<dbReference type="HOGENOM" id="CLU_3165920_0_0_6"/>
<dbReference type="Proteomes" id="UP000005726">
    <property type="component" value="Unassembled WGS sequence"/>
</dbReference>
<keyword evidence="1" id="KW-0472">Membrane</keyword>
<protein>
    <submittedName>
        <fullName evidence="2">Uncharacterized protein</fullName>
    </submittedName>
</protein>
<reference evidence="2" key="1">
    <citation type="journal article" date="2009" name="Environ. Microbiol.">
        <title>Dynamics of genome evolution in facultative symbionts of aphids.</title>
        <authorList>
            <person name="Degnan P.H."/>
            <person name="Leonardo T.E."/>
            <person name="Cass B.N."/>
            <person name="Hurwitz B."/>
            <person name="Stern D."/>
            <person name="Gibbs R.A."/>
            <person name="Richards S."/>
            <person name="Moran N.A."/>
        </authorList>
    </citation>
    <scope>NUCLEOTIDE SEQUENCE [LARGE SCALE GENOMIC DNA]</scope>
    <source>
        <strain evidence="2">LSR1</strain>
    </source>
</reference>
<sequence length="47" mass="5314">MLWPPEKASLNKAELFIEPVKFPVGTGTVGTIYIILFSFVVIKFLMQ</sequence>
<accession>E0WSC5</accession>
<evidence type="ECO:0000313" key="2">
    <source>
        <dbReference type="EMBL" id="EFL92259.1"/>
    </source>
</evidence>
<gene>
    <name evidence="2" type="ORF">REG_0863</name>
</gene>
<proteinExistence type="predicted"/>